<feature type="domain" description="ABC transporter" evidence="10">
    <location>
        <begin position="1067"/>
        <end position="1305"/>
    </location>
</feature>
<sequence length="1314" mass="143126">MGGKSSKGDITKPEKGEKDKKDDKDEKEKEKPALPPVPYFRLFRYASTMDKVLLVVGLLAALGSGFSMPLMVIFFGRITDTMVGNAEATEGDKWEYCKNYWAPTTAPPGGTTTGFPGGNSTTGPDTLGDEFLDDIKNLALGMIYIGAGTLALGFVFVSAFNIIAENQVYRIRRLYLEALLRQNVGWYDTVQDKNFVSRIAEDLMKVQEATGEKVGLCIFFMATCFLSLGNAFWHGWKLTLVVLCSAPVLAITASIVAGLQSKVAASEQESYAKAGTVAQEAITNVKTVMAFSGGEKEVKRYEEGLEVSKIAGKKRGAVSSLGMGLMWLIIYAAYALAFWYGTKLILEGREKTCADPPEEPEYTAENMIIVFFSVLMGAFNIGQSASYFEAFAVGKGAGATIFSIIDRIPEIDSYSEKGKKPQGRAKGEIEFRGVDFFYPSRPDVQILKGFNLSVKPGQTVALVGHSGCGKSTCIQLLQRFYDPIAGSISLDGEKITDLNIGWLRSQIGVVSQEPILFNTTIAENIRYGRDDVTQKEIEEACRQSNAHFFISKLPNKYETVVGDRGAALSGGQKQRIAIARALVRNPAILLLDEATSALDTQSESIVQAALDNARQGRTTLIVAHRLSTIRNADVLVAINEGQVAEKGTHNELIRQKGLYHALVLAQMQGRGEDLENIEEEKDELKQYKESSMYNTERGSVLSIQDETVVTPIESGADELSEKQLAKQASIRRLLALNMEEWPYMLIGTVSAFIQGSVMPIYAIIFGEVLQVLSDPNEEKAQKDANKWALAFLGIGLLAGASMFLQLFMFSLAGEALTQRLRKMTFGAMLRQELGWFDDPANNIGALCARLSGDAASVQGATGSRIGTIVQSISTIGIAIGLAMYYKPKLGAVALAFVPLVVIATYFQGLLLFGQNFFEQKATEESSKIAVQAVANIRTVASLCKERSFVKMYQDLLVKAHKDTMKVNLIRGFIFGFSQSIPFFAYAAVNYYGATLIRDENMPYGDVFKVGEALIFGTMMVGQALAFAPNYNKAKIAGARILTLLDRRPKIENSPGVGLQIRSSNGAVKTENVAFHYPTRPTAQILKSMSLQVEPGSSVALVGPSGCGKSTCIQLILRYYDPISGKVRLDNQDIAALNVDALRSQMAIVAQEPALFDRTIAENIAYGDNSRSVSMDEIISAAKMANIHTFIAGLPAGYETRVGEMGTQLSGGQKQRVAIARALVRNPKILLLDEATSALDTESEQVVQAALDQASSGRTSITIAHRLSSIQNVDKIIVINRGEVCESGSHEELLQQKGLYHRLWNMQGSSGNNSE</sequence>
<dbReference type="Gene3D" id="3.40.50.300">
    <property type="entry name" value="P-loop containing nucleotide triphosphate hydrolases"/>
    <property type="match status" value="2"/>
</dbReference>
<dbReference type="InterPro" id="IPR011527">
    <property type="entry name" value="ABC1_TM_dom"/>
</dbReference>
<dbReference type="CDD" id="cd18578">
    <property type="entry name" value="ABC_6TM_Pgp_ABCB1_D2_like"/>
    <property type="match status" value="1"/>
</dbReference>
<feature type="domain" description="ABC transmembrane type-1" evidence="11">
    <location>
        <begin position="55"/>
        <end position="392"/>
    </location>
</feature>
<gene>
    <name evidence="12" type="ORF">ODALV1_LOCUS13292</name>
</gene>
<dbReference type="CDD" id="cd03249">
    <property type="entry name" value="ABC_MTABC3_MDL1_MDL2"/>
    <property type="match status" value="2"/>
</dbReference>
<feature type="transmembrane region" description="Helical" evidence="9">
    <location>
        <begin position="741"/>
        <end position="764"/>
    </location>
</feature>
<evidence type="ECO:0000256" key="8">
    <source>
        <dbReference type="SAM" id="MobiDB-lite"/>
    </source>
</evidence>
<feature type="transmembrane region" description="Helical" evidence="9">
    <location>
        <begin position="787"/>
        <end position="813"/>
    </location>
</feature>
<comment type="subcellular location">
    <subcellularLocation>
        <location evidence="1">Membrane</location>
        <topology evidence="1">Multi-pass membrane protein</topology>
    </subcellularLocation>
</comment>
<evidence type="ECO:0000256" key="7">
    <source>
        <dbReference type="ARBA" id="ARBA00023136"/>
    </source>
</evidence>
<organism evidence="12 13">
    <name type="scientific">Orchesella dallaii</name>
    <dbReference type="NCBI Taxonomy" id="48710"/>
    <lineage>
        <taxon>Eukaryota</taxon>
        <taxon>Metazoa</taxon>
        <taxon>Ecdysozoa</taxon>
        <taxon>Arthropoda</taxon>
        <taxon>Hexapoda</taxon>
        <taxon>Collembola</taxon>
        <taxon>Entomobryomorpha</taxon>
        <taxon>Entomobryoidea</taxon>
        <taxon>Orchesellidae</taxon>
        <taxon>Orchesellinae</taxon>
        <taxon>Orchesella</taxon>
    </lineage>
</organism>
<dbReference type="PROSITE" id="PS50893">
    <property type="entry name" value="ABC_TRANSPORTER_2"/>
    <property type="match status" value="2"/>
</dbReference>
<evidence type="ECO:0000256" key="4">
    <source>
        <dbReference type="ARBA" id="ARBA00022741"/>
    </source>
</evidence>
<evidence type="ECO:0000256" key="2">
    <source>
        <dbReference type="ARBA" id="ARBA00007577"/>
    </source>
</evidence>
<dbReference type="PROSITE" id="PS00211">
    <property type="entry name" value="ABC_TRANSPORTER_1"/>
    <property type="match status" value="2"/>
</dbReference>
<evidence type="ECO:0000256" key="9">
    <source>
        <dbReference type="SAM" id="Phobius"/>
    </source>
</evidence>
<keyword evidence="6 9" id="KW-1133">Transmembrane helix</keyword>
<feature type="transmembrane region" description="Helical" evidence="9">
    <location>
        <begin position="968"/>
        <end position="992"/>
    </location>
</feature>
<dbReference type="PANTHER" id="PTHR43394">
    <property type="entry name" value="ATP-DEPENDENT PERMEASE MDL1, MITOCHONDRIAL"/>
    <property type="match status" value="1"/>
</dbReference>
<feature type="transmembrane region" description="Helical" evidence="9">
    <location>
        <begin position="891"/>
        <end position="912"/>
    </location>
</feature>
<dbReference type="PANTHER" id="PTHR43394:SF27">
    <property type="entry name" value="ATP-DEPENDENT TRANSLOCASE ABCB1-LIKE"/>
    <property type="match status" value="1"/>
</dbReference>
<evidence type="ECO:0008006" key="14">
    <source>
        <dbReference type="Google" id="ProtNLM"/>
    </source>
</evidence>
<dbReference type="Pfam" id="PF00664">
    <property type="entry name" value="ABC_membrane"/>
    <property type="match status" value="2"/>
</dbReference>
<dbReference type="InterPro" id="IPR017871">
    <property type="entry name" value="ABC_transporter-like_CS"/>
</dbReference>
<evidence type="ECO:0000256" key="5">
    <source>
        <dbReference type="ARBA" id="ARBA00022840"/>
    </source>
</evidence>
<dbReference type="InterPro" id="IPR003593">
    <property type="entry name" value="AAA+_ATPase"/>
</dbReference>
<keyword evidence="13" id="KW-1185">Reference proteome</keyword>
<feature type="domain" description="ABC transmembrane type-1" evidence="11">
    <location>
        <begin position="745"/>
        <end position="1032"/>
    </location>
</feature>
<evidence type="ECO:0000313" key="12">
    <source>
        <dbReference type="EMBL" id="CAL8109361.1"/>
    </source>
</evidence>
<dbReference type="InterPro" id="IPR003439">
    <property type="entry name" value="ABC_transporter-like_ATP-bd"/>
</dbReference>
<dbReference type="CDD" id="cd18577">
    <property type="entry name" value="ABC_6TM_Pgp_ABCB1_D1_like"/>
    <property type="match status" value="1"/>
</dbReference>
<name>A0ABP1QN33_9HEXA</name>
<feature type="domain" description="ABC transporter" evidence="10">
    <location>
        <begin position="431"/>
        <end position="665"/>
    </location>
</feature>
<keyword evidence="7 9" id="KW-0472">Membrane</keyword>
<feature type="transmembrane region" description="Helical" evidence="9">
    <location>
        <begin position="239"/>
        <end position="259"/>
    </location>
</feature>
<dbReference type="SMART" id="SM00382">
    <property type="entry name" value="AAA"/>
    <property type="match status" value="2"/>
</dbReference>
<dbReference type="Pfam" id="PF00005">
    <property type="entry name" value="ABC_tran"/>
    <property type="match status" value="2"/>
</dbReference>
<keyword evidence="3 9" id="KW-0812">Transmembrane</keyword>
<dbReference type="PROSITE" id="PS50929">
    <property type="entry name" value="ABC_TM1F"/>
    <property type="match status" value="2"/>
</dbReference>
<dbReference type="InterPro" id="IPR039421">
    <property type="entry name" value="Type_1_exporter"/>
</dbReference>
<keyword evidence="4" id="KW-0547">Nucleotide-binding</keyword>
<dbReference type="SUPFAM" id="SSF90123">
    <property type="entry name" value="ABC transporter transmembrane region"/>
    <property type="match status" value="2"/>
</dbReference>
<evidence type="ECO:0000259" key="11">
    <source>
        <dbReference type="PROSITE" id="PS50929"/>
    </source>
</evidence>
<feature type="transmembrane region" description="Helical" evidence="9">
    <location>
        <begin position="52"/>
        <end position="75"/>
    </location>
</feature>
<evidence type="ECO:0000313" key="13">
    <source>
        <dbReference type="Proteomes" id="UP001642540"/>
    </source>
</evidence>
<feature type="transmembrane region" description="Helical" evidence="9">
    <location>
        <begin position="142"/>
        <end position="164"/>
    </location>
</feature>
<comment type="similarity">
    <text evidence="2">Belongs to the ABC transporter superfamily. ABCB family. Multidrug resistance exporter (TC 3.A.1.201) subfamily.</text>
</comment>
<dbReference type="EMBL" id="CAXLJM020000041">
    <property type="protein sequence ID" value="CAL8109361.1"/>
    <property type="molecule type" value="Genomic_DNA"/>
</dbReference>
<dbReference type="InterPro" id="IPR027417">
    <property type="entry name" value="P-loop_NTPase"/>
</dbReference>
<evidence type="ECO:0000259" key="10">
    <source>
        <dbReference type="PROSITE" id="PS50893"/>
    </source>
</evidence>
<feature type="transmembrane region" description="Helical" evidence="9">
    <location>
        <begin position="865"/>
        <end position="885"/>
    </location>
</feature>
<evidence type="ECO:0000256" key="6">
    <source>
        <dbReference type="ARBA" id="ARBA00022989"/>
    </source>
</evidence>
<dbReference type="Gene3D" id="1.20.1560.10">
    <property type="entry name" value="ABC transporter type 1, transmembrane domain"/>
    <property type="match status" value="1"/>
</dbReference>
<feature type="transmembrane region" description="Helical" evidence="9">
    <location>
        <begin position="214"/>
        <end position="233"/>
    </location>
</feature>
<keyword evidence="5" id="KW-0067">ATP-binding</keyword>
<feature type="region of interest" description="Disordered" evidence="8">
    <location>
        <begin position="1"/>
        <end position="32"/>
    </location>
</feature>
<comment type="caution">
    <text evidence="12">The sequence shown here is derived from an EMBL/GenBank/DDBJ whole genome shotgun (WGS) entry which is preliminary data.</text>
</comment>
<accession>A0ABP1QN33</accession>
<evidence type="ECO:0000256" key="3">
    <source>
        <dbReference type="ARBA" id="ARBA00022692"/>
    </source>
</evidence>
<feature type="transmembrane region" description="Helical" evidence="9">
    <location>
        <begin position="318"/>
        <end position="342"/>
    </location>
</feature>
<reference evidence="12 13" key="1">
    <citation type="submission" date="2024-08" db="EMBL/GenBank/DDBJ databases">
        <authorList>
            <person name="Cucini C."/>
            <person name="Frati F."/>
        </authorList>
    </citation>
    <scope>NUCLEOTIDE SEQUENCE [LARGE SCALE GENOMIC DNA]</scope>
</reference>
<dbReference type="SUPFAM" id="SSF52540">
    <property type="entry name" value="P-loop containing nucleoside triphosphate hydrolases"/>
    <property type="match status" value="2"/>
</dbReference>
<protein>
    <recommendedName>
        <fullName evidence="14">Multidrug resistance protein 1</fullName>
    </recommendedName>
</protein>
<feature type="transmembrane region" description="Helical" evidence="9">
    <location>
        <begin position="1012"/>
        <end position="1030"/>
    </location>
</feature>
<evidence type="ECO:0000256" key="1">
    <source>
        <dbReference type="ARBA" id="ARBA00004141"/>
    </source>
</evidence>
<proteinExistence type="inferred from homology"/>
<dbReference type="InterPro" id="IPR036640">
    <property type="entry name" value="ABC1_TM_sf"/>
</dbReference>
<dbReference type="Proteomes" id="UP001642540">
    <property type="component" value="Unassembled WGS sequence"/>
</dbReference>